<keyword evidence="3" id="KW-1185">Reference proteome</keyword>
<protein>
    <recommendedName>
        <fullName evidence="1">Glycosyltransferase 2-like domain-containing protein</fullName>
    </recommendedName>
</protein>
<organism evidence="2 3">
    <name type="scientific">Haloprofundus marisrubri</name>
    <dbReference type="NCBI Taxonomy" id="1514971"/>
    <lineage>
        <taxon>Archaea</taxon>
        <taxon>Methanobacteriati</taxon>
        <taxon>Methanobacteriota</taxon>
        <taxon>Stenosarchaea group</taxon>
        <taxon>Halobacteria</taxon>
        <taxon>Halobacteriales</taxon>
        <taxon>Haloferacaceae</taxon>
        <taxon>Haloprofundus</taxon>
    </lineage>
</organism>
<dbReference type="SUPFAM" id="SSF53448">
    <property type="entry name" value="Nucleotide-diphospho-sugar transferases"/>
    <property type="match status" value="1"/>
</dbReference>
<dbReference type="OrthoDB" id="46222at2157"/>
<evidence type="ECO:0000313" key="2">
    <source>
        <dbReference type="EMBL" id="KTG11014.1"/>
    </source>
</evidence>
<dbReference type="InterPro" id="IPR001173">
    <property type="entry name" value="Glyco_trans_2-like"/>
</dbReference>
<dbReference type="AlphaFoldDB" id="A0A0W1RCB4"/>
<dbReference type="RefSeq" id="WP_058580813.1">
    <property type="nucleotide sequence ID" value="NZ_LOPU01000016.1"/>
</dbReference>
<feature type="domain" description="Glycosyltransferase 2-like" evidence="1">
    <location>
        <begin position="10"/>
        <end position="173"/>
    </location>
</feature>
<proteinExistence type="predicted"/>
<dbReference type="STRING" id="1514971.AUR64_07560"/>
<name>A0A0W1RCB4_9EURY</name>
<dbReference type="PANTHER" id="PTHR43685:SF2">
    <property type="entry name" value="GLYCOSYLTRANSFERASE 2-LIKE DOMAIN-CONTAINING PROTEIN"/>
    <property type="match status" value="1"/>
</dbReference>
<evidence type="ECO:0000313" key="3">
    <source>
        <dbReference type="Proteomes" id="UP000054387"/>
    </source>
</evidence>
<dbReference type="EMBL" id="LOPU01000016">
    <property type="protein sequence ID" value="KTG11014.1"/>
    <property type="molecule type" value="Genomic_DNA"/>
</dbReference>
<reference evidence="2 3" key="1">
    <citation type="submission" date="2015-12" db="EMBL/GenBank/DDBJ databases">
        <title>Haloprofundus marisrubri gen. nov., sp. nov., an extremely halophilic archaeon isolated from the Discovery deep brine-seawater interface in the Red Sea.</title>
        <authorList>
            <person name="Zhang G."/>
            <person name="Stingl U."/>
            <person name="Rashid M."/>
        </authorList>
    </citation>
    <scope>NUCLEOTIDE SEQUENCE [LARGE SCALE GENOMIC DNA]</scope>
    <source>
        <strain evidence="2 3">SB9</strain>
    </source>
</reference>
<gene>
    <name evidence="2" type="ORF">AUR64_07560</name>
</gene>
<dbReference type="Proteomes" id="UP000054387">
    <property type="component" value="Unassembled WGS sequence"/>
</dbReference>
<accession>A0A0W1RCB4</accession>
<sequence>MAAATRPLVSVVLPTYDRPAYLRAAVESVFEQTYDAVELLVVDDHSPRPAAPVVDEMDHDGRHTVRVIRHDENRGGSAARATGIRAATGEYIAFLDDDDEWLPTKLEKQVAVMDAHPKVGLVYTGTQVIDGNGDELESIRPVSHGDITKTLLCQNVIGSFSKVMVRRSLVEEVGTPDERFPSWQDLEWYIRLSRHCSVAGIREPLIRYQTDSPGRITDDVDDALVSRRLFVEKFDPLAREHGRLFARKFRAWAAYRVGRLLVMHGEFDRARPLLVSATRLYPFEPTFATFLLPTLGGRRAYRLIKAGKRLVGTDA</sequence>
<dbReference type="Gene3D" id="3.90.550.10">
    <property type="entry name" value="Spore Coat Polysaccharide Biosynthesis Protein SpsA, Chain A"/>
    <property type="match status" value="1"/>
</dbReference>
<dbReference type="Pfam" id="PF00535">
    <property type="entry name" value="Glycos_transf_2"/>
    <property type="match status" value="1"/>
</dbReference>
<comment type="caution">
    <text evidence="2">The sequence shown here is derived from an EMBL/GenBank/DDBJ whole genome shotgun (WGS) entry which is preliminary data.</text>
</comment>
<dbReference type="InterPro" id="IPR050834">
    <property type="entry name" value="Glycosyltransf_2"/>
</dbReference>
<dbReference type="InterPro" id="IPR029044">
    <property type="entry name" value="Nucleotide-diphossugar_trans"/>
</dbReference>
<dbReference type="PANTHER" id="PTHR43685">
    <property type="entry name" value="GLYCOSYLTRANSFERASE"/>
    <property type="match status" value="1"/>
</dbReference>
<evidence type="ECO:0000259" key="1">
    <source>
        <dbReference type="Pfam" id="PF00535"/>
    </source>
</evidence>